<evidence type="ECO:0000256" key="1">
    <source>
        <dbReference type="SAM" id="MobiDB-lite"/>
    </source>
</evidence>
<sequence length="88" mass="9461">MRNRDLAGEYRATMPVATATPDPPDPQDITELVGQHTALIRSGAGMRGICPFCGSSAFHCRPAHNTYHCYGCGDGGGPHMFTTKIDRP</sequence>
<dbReference type="InterPro" id="IPR002694">
    <property type="entry name" value="Znf_CHC2"/>
</dbReference>
<dbReference type="Pfam" id="PF01807">
    <property type="entry name" value="Zn_ribbon_DnaG"/>
    <property type="match status" value="1"/>
</dbReference>
<name>A0ABP9QCV3_9PSEU</name>
<accession>A0ABP9QCV3</accession>
<dbReference type="SUPFAM" id="SSF57783">
    <property type="entry name" value="Zinc beta-ribbon"/>
    <property type="match status" value="1"/>
</dbReference>
<protein>
    <recommendedName>
        <fullName evidence="2">Zinc finger CHC2-type domain-containing protein</fullName>
    </recommendedName>
</protein>
<organism evidence="3 4">
    <name type="scientific">Pseudonocardia eucalypti</name>
    <dbReference type="NCBI Taxonomy" id="648755"/>
    <lineage>
        <taxon>Bacteria</taxon>
        <taxon>Bacillati</taxon>
        <taxon>Actinomycetota</taxon>
        <taxon>Actinomycetes</taxon>
        <taxon>Pseudonocardiales</taxon>
        <taxon>Pseudonocardiaceae</taxon>
        <taxon>Pseudonocardia</taxon>
    </lineage>
</organism>
<gene>
    <name evidence="3" type="ORF">GCM10023321_41380</name>
</gene>
<reference evidence="4" key="1">
    <citation type="journal article" date="2019" name="Int. J. Syst. Evol. Microbiol.">
        <title>The Global Catalogue of Microorganisms (GCM) 10K type strain sequencing project: providing services to taxonomists for standard genome sequencing and annotation.</title>
        <authorList>
            <consortium name="The Broad Institute Genomics Platform"/>
            <consortium name="The Broad Institute Genome Sequencing Center for Infectious Disease"/>
            <person name="Wu L."/>
            <person name="Ma J."/>
        </authorList>
    </citation>
    <scope>NUCLEOTIDE SEQUENCE [LARGE SCALE GENOMIC DNA]</scope>
    <source>
        <strain evidence="4">JCM 18303</strain>
    </source>
</reference>
<evidence type="ECO:0000259" key="2">
    <source>
        <dbReference type="Pfam" id="PF01807"/>
    </source>
</evidence>
<evidence type="ECO:0000313" key="4">
    <source>
        <dbReference type="Proteomes" id="UP001428817"/>
    </source>
</evidence>
<feature type="region of interest" description="Disordered" evidence="1">
    <location>
        <begin position="1"/>
        <end position="25"/>
    </location>
</feature>
<proteinExistence type="predicted"/>
<feature type="domain" description="Zinc finger CHC2-type" evidence="2">
    <location>
        <begin position="27"/>
        <end position="86"/>
    </location>
</feature>
<comment type="caution">
    <text evidence="3">The sequence shown here is derived from an EMBL/GenBank/DDBJ whole genome shotgun (WGS) entry which is preliminary data.</text>
</comment>
<dbReference type="EMBL" id="BAABJP010000019">
    <property type="protein sequence ID" value="GAA5159768.1"/>
    <property type="molecule type" value="Genomic_DNA"/>
</dbReference>
<dbReference type="Gene3D" id="3.90.580.10">
    <property type="entry name" value="Zinc finger, CHC2-type domain"/>
    <property type="match status" value="1"/>
</dbReference>
<dbReference type="Proteomes" id="UP001428817">
    <property type="component" value="Unassembled WGS sequence"/>
</dbReference>
<keyword evidence="4" id="KW-1185">Reference proteome</keyword>
<dbReference type="InterPro" id="IPR036977">
    <property type="entry name" value="DNA_primase_Znf_CHC2"/>
</dbReference>
<evidence type="ECO:0000313" key="3">
    <source>
        <dbReference type="EMBL" id="GAA5159768.1"/>
    </source>
</evidence>